<accession>A0A9X1T8B8</accession>
<sequence length="254" mass="29246">MTDNAFSNFLAGCSGLMLPVPNKQFYPDEFKDKSRLTYYASLFNSIEINSSFYKIPLASTVRNWSTQVPEDFKFTFKLWREISHIKGLAFNPEDVHKFLQVINNIGDKKGALLVQFPPSLKVIMRPQLENLLNAISEADPEKHWNVALEFRHRSWYEEDIFELIDHFGFEIVAHDKPGSAPGLPVSDTAFKYLRFHGPKGDYRGTYEDDFLYETAEQIQDWIAEGKTVYAYFNNTMGEAIKNLNLLNAVVNPVE</sequence>
<dbReference type="Gene3D" id="3.20.20.410">
    <property type="entry name" value="Protein of unknown function UPF0759"/>
    <property type="match status" value="1"/>
</dbReference>
<evidence type="ECO:0000313" key="1">
    <source>
        <dbReference type="EMBL" id="MCF0040025.1"/>
    </source>
</evidence>
<dbReference type="Pfam" id="PF01904">
    <property type="entry name" value="DUF72"/>
    <property type="match status" value="1"/>
</dbReference>
<proteinExistence type="predicted"/>
<evidence type="ECO:0000313" key="2">
    <source>
        <dbReference type="Proteomes" id="UP001139700"/>
    </source>
</evidence>
<dbReference type="PANTHER" id="PTHR30348:SF4">
    <property type="entry name" value="DUF72 DOMAIN-CONTAINING PROTEIN"/>
    <property type="match status" value="1"/>
</dbReference>
<dbReference type="Proteomes" id="UP001139700">
    <property type="component" value="Unassembled WGS sequence"/>
</dbReference>
<dbReference type="EMBL" id="JAJTTA010000002">
    <property type="protein sequence ID" value="MCF0040025.1"/>
    <property type="molecule type" value="Genomic_DNA"/>
</dbReference>
<organism evidence="1 2">
    <name type="scientific">Dyadobacter fanqingshengii</name>
    <dbReference type="NCBI Taxonomy" id="2906443"/>
    <lineage>
        <taxon>Bacteria</taxon>
        <taxon>Pseudomonadati</taxon>
        <taxon>Bacteroidota</taxon>
        <taxon>Cytophagia</taxon>
        <taxon>Cytophagales</taxon>
        <taxon>Spirosomataceae</taxon>
        <taxon>Dyadobacter</taxon>
    </lineage>
</organism>
<protein>
    <submittedName>
        <fullName evidence="1">DUF72 domain-containing protein</fullName>
    </submittedName>
</protein>
<dbReference type="InterPro" id="IPR002763">
    <property type="entry name" value="DUF72"/>
</dbReference>
<dbReference type="InterPro" id="IPR036520">
    <property type="entry name" value="UPF0759_sf"/>
</dbReference>
<dbReference type="PANTHER" id="PTHR30348">
    <property type="entry name" value="UNCHARACTERIZED PROTEIN YECE"/>
    <property type="match status" value="1"/>
</dbReference>
<comment type="caution">
    <text evidence="1">The sequence shown here is derived from an EMBL/GenBank/DDBJ whole genome shotgun (WGS) entry which is preliminary data.</text>
</comment>
<dbReference type="AlphaFoldDB" id="A0A9X1T8B8"/>
<reference evidence="1" key="1">
    <citation type="submission" date="2021-12" db="EMBL/GenBank/DDBJ databases">
        <title>Novel species in genus Dyadobacter.</title>
        <authorList>
            <person name="Ma C."/>
        </authorList>
    </citation>
    <scope>NUCLEOTIDE SEQUENCE</scope>
    <source>
        <strain evidence="1">CY399</strain>
    </source>
</reference>
<dbReference type="RefSeq" id="WP_234612455.1">
    <property type="nucleotide sequence ID" value="NZ_CP098806.1"/>
</dbReference>
<gene>
    <name evidence="1" type="ORF">LXM24_08000</name>
</gene>
<dbReference type="SUPFAM" id="SSF117396">
    <property type="entry name" value="TM1631-like"/>
    <property type="match status" value="1"/>
</dbReference>
<name>A0A9X1T8B8_9BACT</name>
<keyword evidence="2" id="KW-1185">Reference proteome</keyword>